<sequence>MATWQCVKQCGACCYLAPEERPDLEEYLSPEELQLYLSLVTESGWCRHYDHDTRECGIYEKRPSFCRVDAIEYEQRYGIAPDDLDEFAIDCCREHIADIHGDRSLEMIRFDRAVGKPRILRPQADR</sequence>
<proteinExistence type="predicted"/>
<reference evidence="1" key="1">
    <citation type="submission" date="2022-06" db="EMBL/GenBank/DDBJ databases">
        <title>Genome sequence of Phormidium yuhuli AB48 isolated from an industrial photobioreactor environment.</title>
        <authorList>
            <person name="Qiu Y."/>
            <person name="Noonan A.J.C."/>
            <person name="Dofher K."/>
            <person name="Koch M."/>
            <person name="Kieft B."/>
            <person name="Lin X."/>
            <person name="Ziels R.M."/>
            <person name="Hallam S.J."/>
        </authorList>
    </citation>
    <scope>NUCLEOTIDE SEQUENCE</scope>
    <source>
        <strain evidence="1">AB48</strain>
    </source>
</reference>
<organism evidence="1 2">
    <name type="scientific">Phormidium yuhuli AB48</name>
    <dbReference type="NCBI Taxonomy" id="2940671"/>
    <lineage>
        <taxon>Bacteria</taxon>
        <taxon>Bacillati</taxon>
        <taxon>Cyanobacteriota</taxon>
        <taxon>Cyanophyceae</taxon>
        <taxon>Oscillatoriophycideae</taxon>
        <taxon>Oscillatoriales</taxon>
        <taxon>Oscillatoriaceae</taxon>
        <taxon>Phormidium</taxon>
        <taxon>Phormidium yuhuli</taxon>
    </lineage>
</organism>
<evidence type="ECO:0000313" key="2">
    <source>
        <dbReference type="Proteomes" id="UP001056708"/>
    </source>
</evidence>
<keyword evidence="2" id="KW-1185">Reference proteome</keyword>
<accession>A0ABY5AT36</accession>
<dbReference type="PANTHER" id="PTHR36791">
    <property type="entry name" value="OS03G0363400 PROTEIN"/>
    <property type="match status" value="1"/>
</dbReference>
<gene>
    <name evidence="1" type="ORF">NEA10_04935</name>
</gene>
<dbReference type="InterPro" id="IPR005358">
    <property type="entry name" value="Puta_zinc/iron-chelating_dom"/>
</dbReference>
<dbReference type="Pfam" id="PF03692">
    <property type="entry name" value="CxxCxxCC"/>
    <property type="match status" value="1"/>
</dbReference>
<dbReference type="Proteomes" id="UP001056708">
    <property type="component" value="Chromosome"/>
</dbReference>
<dbReference type="PANTHER" id="PTHR36791:SF2">
    <property type="entry name" value="OS03G0363400 PROTEIN"/>
    <property type="match status" value="1"/>
</dbReference>
<evidence type="ECO:0000313" key="1">
    <source>
        <dbReference type="EMBL" id="USR92071.1"/>
    </source>
</evidence>
<dbReference type="RefSeq" id="WP_252664148.1">
    <property type="nucleotide sequence ID" value="NZ_CP098611.1"/>
</dbReference>
<protein>
    <submittedName>
        <fullName evidence="1">YkgJ family cysteine cluster protein</fullName>
    </submittedName>
</protein>
<name>A0ABY5AT36_9CYAN</name>
<dbReference type="EMBL" id="CP098611">
    <property type="protein sequence ID" value="USR92071.1"/>
    <property type="molecule type" value="Genomic_DNA"/>
</dbReference>